<evidence type="ECO:0000313" key="2">
    <source>
        <dbReference type="EMBL" id="KRO66224.1"/>
    </source>
</evidence>
<comment type="caution">
    <text evidence="2">The sequence shown here is derived from an EMBL/GenBank/DDBJ whole genome shotgun (WGS) entry which is preliminary data.</text>
</comment>
<dbReference type="Gene3D" id="2.30.30.320">
    <property type="entry name" value="DUF1653-like domain"/>
    <property type="match status" value="1"/>
</dbReference>
<protein>
    <recommendedName>
        <fullName evidence="1">DUF1653 domain-containing protein</fullName>
    </recommendedName>
</protein>
<gene>
    <name evidence="2" type="ORF">ABR69_10105</name>
</gene>
<feature type="domain" description="DUF1653" evidence="1">
    <location>
        <begin position="20"/>
        <end position="80"/>
    </location>
</feature>
<reference evidence="2 3" key="1">
    <citation type="submission" date="2015-10" db="EMBL/GenBank/DDBJ databases">
        <title>Metagenome-Assembled Genomes uncover a global brackish microbiome.</title>
        <authorList>
            <person name="Hugerth L.W."/>
            <person name="Larsson J."/>
            <person name="Alneberg J."/>
            <person name="Lindh M.V."/>
            <person name="Legrand C."/>
            <person name="Pinhassi J."/>
            <person name="Andersson A.F."/>
        </authorList>
    </citation>
    <scope>NUCLEOTIDE SEQUENCE [LARGE SCALE GENOMIC DNA]</scope>
    <source>
        <strain evidence="2">BACL4 MAG-120507-bin80</strain>
    </source>
</reference>
<evidence type="ECO:0000259" key="1">
    <source>
        <dbReference type="Pfam" id="PF07866"/>
    </source>
</evidence>
<dbReference type="InterPro" id="IPR023387">
    <property type="entry name" value="DUF1653-like_dom"/>
</dbReference>
<sequence length="90" mass="10358">MNQQTANDKPDVVIPSIQRGKYQHYKGQYYEVIDVTHHSETREPLVLYRALYGARGLWVRPFAMFFEDVMIDGAARPRFAFVGSPAHTSL</sequence>
<dbReference type="Pfam" id="PF07866">
    <property type="entry name" value="DUF1653"/>
    <property type="match status" value="1"/>
</dbReference>
<proteinExistence type="predicted"/>
<dbReference type="AlphaFoldDB" id="A0A0R2RYZ8"/>
<evidence type="ECO:0000313" key="3">
    <source>
        <dbReference type="Proteomes" id="UP000051934"/>
    </source>
</evidence>
<dbReference type="Proteomes" id="UP000051934">
    <property type="component" value="Unassembled WGS sequence"/>
</dbReference>
<dbReference type="InterPro" id="IPR037135">
    <property type="entry name" value="DUF1653-like_dom_sf"/>
</dbReference>
<dbReference type="EMBL" id="LIBB01000673">
    <property type="protein sequence ID" value="KRO66224.1"/>
    <property type="molecule type" value="Genomic_DNA"/>
</dbReference>
<accession>A0A0R2RYZ8</accession>
<organism evidence="2 3">
    <name type="scientific">OM182 bacterium BACL3 MAG-120507-bin80</name>
    <dbReference type="NCBI Taxonomy" id="1655577"/>
    <lineage>
        <taxon>Bacteria</taxon>
        <taxon>Pseudomonadati</taxon>
        <taxon>Pseudomonadota</taxon>
        <taxon>Gammaproteobacteria</taxon>
        <taxon>OMG group</taxon>
        <taxon>OM182 clade</taxon>
    </lineage>
</organism>
<name>A0A0R2RYZ8_9GAMM</name>